<accession>A0A1B6C9U1</accession>
<dbReference type="AlphaFoldDB" id="A0A1B6C9U1"/>
<dbReference type="EMBL" id="GEDC01027104">
    <property type="protein sequence ID" value="JAS10194.1"/>
    <property type="molecule type" value="Transcribed_RNA"/>
</dbReference>
<name>A0A1B6C9U1_9HEMI</name>
<sequence>ELNNKIDTLSKELNGMRHDLNTYNHKLEQNINHTGEIHKSLTETRDELHNFQVETKNYHIENENKIVQQSIELKNDSHQQIIGIQTKLNDEYETKLMTLQKQTDERIRAFETLQNTMGSQTNKHNSTPPDLYMLTFDPKRTEPHPVHFLKLAQIYVTQSRESWEKQILIINQYLEGETFLNKLNTEQYTQKTPEFTNATPNTYYTRDTGESNGYYHRTRNRNSPNKSGRSRELVQRE</sequence>
<feature type="compositionally biased region" description="Polar residues" evidence="1">
    <location>
        <begin position="194"/>
        <end position="205"/>
    </location>
</feature>
<evidence type="ECO:0000313" key="2">
    <source>
        <dbReference type="EMBL" id="JAS10194.1"/>
    </source>
</evidence>
<protein>
    <submittedName>
        <fullName evidence="2">Uncharacterized protein</fullName>
    </submittedName>
</protein>
<proteinExistence type="predicted"/>
<feature type="non-terminal residue" evidence="2">
    <location>
        <position position="1"/>
    </location>
</feature>
<reference evidence="2" key="1">
    <citation type="submission" date="2015-12" db="EMBL/GenBank/DDBJ databases">
        <title>De novo transcriptome assembly of four potential Pierce s Disease insect vectors from Arizona vineyards.</title>
        <authorList>
            <person name="Tassone E.E."/>
        </authorList>
    </citation>
    <scope>NUCLEOTIDE SEQUENCE</scope>
</reference>
<organism evidence="2">
    <name type="scientific">Clastoptera arizonana</name>
    <name type="common">Arizona spittle bug</name>
    <dbReference type="NCBI Taxonomy" id="38151"/>
    <lineage>
        <taxon>Eukaryota</taxon>
        <taxon>Metazoa</taxon>
        <taxon>Ecdysozoa</taxon>
        <taxon>Arthropoda</taxon>
        <taxon>Hexapoda</taxon>
        <taxon>Insecta</taxon>
        <taxon>Pterygota</taxon>
        <taxon>Neoptera</taxon>
        <taxon>Paraneoptera</taxon>
        <taxon>Hemiptera</taxon>
        <taxon>Auchenorrhyncha</taxon>
        <taxon>Cercopoidea</taxon>
        <taxon>Clastopteridae</taxon>
        <taxon>Clastoptera</taxon>
    </lineage>
</organism>
<gene>
    <name evidence="2" type="ORF">g.44195</name>
</gene>
<evidence type="ECO:0000256" key="1">
    <source>
        <dbReference type="SAM" id="MobiDB-lite"/>
    </source>
</evidence>
<feature type="region of interest" description="Disordered" evidence="1">
    <location>
        <begin position="194"/>
        <end position="237"/>
    </location>
</feature>